<dbReference type="EMBL" id="OZ034817">
    <property type="protein sequence ID" value="CAL1384076.1"/>
    <property type="molecule type" value="Genomic_DNA"/>
</dbReference>
<gene>
    <name evidence="1" type="ORF">LTRI10_LOCUS25310</name>
</gene>
<evidence type="ECO:0000313" key="1">
    <source>
        <dbReference type="EMBL" id="CAL1384076.1"/>
    </source>
</evidence>
<sequence>MAFRNNRPKSVVVPLWNLPKMFPQEIHQNQFLRNLIIVEEYSHDESVICSLQNPRKMAFKKIAQRITKIASKSNLARFGA</sequence>
<keyword evidence="2" id="KW-1185">Reference proteome</keyword>
<name>A0AAV2EDN8_9ROSI</name>
<organism evidence="1 2">
    <name type="scientific">Linum trigynum</name>
    <dbReference type="NCBI Taxonomy" id="586398"/>
    <lineage>
        <taxon>Eukaryota</taxon>
        <taxon>Viridiplantae</taxon>
        <taxon>Streptophyta</taxon>
        <taxon>Embryophyta</taxon>
        <taxon>Tracheophyta</taxon>
        <taxon>Spermatophyta</taxon>
        <taxon>Magnoliopsida</taxon>
        <taxon>eudicotyledons</taxon>
        <taxon>Gunneridae</taxon>
        <taxon>Pentapetalae</taxon>
        <taxon>rosids</taxon>
        <taxon>fabids</taxon>
        <taxon>Malpighiales</taxon>
        <taxon>Linaceae</taxon>
        <taxon>Linum</taxon>
    </lineage>
</organism>
<protein>
    <submittedName>
        <fullName evidence="1">Uncharacterized protein</fullName>
    </submittedName>
</protein>
<evidence type="ECO:0000313" key="2">
    <source>
        <dbReference type="Proteomes" id="UP001497516"/>
    </source>
</evidence>
<dbReference type="Proteomes" id="UP001497516">
    <property type="component" value="Chromosome 4"/>
</dbReference>
<proteinExistence type="predicted"/>
<dbReference type="AlphaFoldDB" id="A0AAV2EDN8"/>
<reference evidence="1 2" key="1">
    <citation type="submission" date="2024-04" db="EMBL/GenBank/DDBJ databases">
        <authorList>
            <person name="Fracassetti M."/>
        </authorList>
    </citation>
    <scope>NUCLEOTIDE SEQUENCE [LARGE SCALE GENOMIC DNA]</scope>
</reference>
<accession>A0AAV2EDN8</accession>